<feature type="chain" id="PRO_5012743408" description="Lipoprotein" evidence="1">
    <location>
        <begin position="21"/>
        <end position="253"/>
    </location>
</feature>
<evidence type="ECO:0000256" key="1">
    <source>
        <dbReference type="SAM" id="SignalP"/>
    </source>
</evidence>
<dbReference type="PROSITE" id="PS51257">
    <property type="entry name" value="PROKAR_LIPOPROTEIN"/>
    <property type="match status" value="1"/>
</dbReference>
<comment type="caution">
    <text evidence="2">The sequence shown here is derived from an EMBL/GenBank/DDBJ whole genome shotgun (WGS) entry which is preliminary data.</text>
</comment>
<protein>
    <recommendedName>
        <fullName evidence="4">Lipoprotein</fullName>
    </recommendedName>
</protein>
<evidence type="ECO:0000313" key="3">
    <source>
        <dbReference type="Proteomes" id="UP000228621"/>
    </source>
</evidence>
<sequence length="253" mass="28376">MKVKHIYSLTVLICALSATGCSTESTTSDVVKTEGIWADIRLTSDGDRSRVVTEFNVNRSTGANIVLSDNDKVQATVGNETKVLEMDEDFFDIDYQGYFSQTSQGIEFKLELMRDKENETLTSVVNLPSKVTLYAPVTSTFKLQEQILIEWKAASEPNTILELDFSSTCTSNTNDPFSFGYNVKLDDSKGQYNLELSDVAWFEDETIDKSKPCKSYVTLSRKRNGTIDSRFKSGSTIYAIQRTQSEKFSVTLN</sequence>
<dbReference type="AlphaFoldDB" id="A0A2A5JTP1"/>
<gene>
    <name evidence="2" type="ORF">CEX98_05160</name>
</gene>
<dbReference type="EMBL" id="NKHF01000024">
    <property type="protein sequence ID" value="PCK32788.1"/>
    <property type="molecule type" value="Genomic_DNA"/>
</dbReference>
<keyword evidence="1" id="KW-0732">Signal</keyword>
<accession>A0A2A5JTP1</accession>
<evidence type="ECO:0000313" key="2">
    <source>
        <dbReference type="EMBL" id="PCK32788.1"/>
    </source>
</evidence>
<name>A0A2A5JTP1_PSEO7</name>
<evidence type="ECO:0008006" key="4">
    <source>
        <dbReference type="Google" id="ProtNLM"/>
    </source>
</evidence>
<keyword evidence="3" id="KW-1185">Reference proteome</keyword>
<organism evidence="2 3">
    <name type="scientific">Pseudoalteromonas piscicida</name>
    <dbReference type="NCBI Taxonomy" id="43662"/>
    <lineage>
        <taxon>Bacteria</taxon>
        <taxon>Pseudomonadati</taxon>
        <taxon>Pseudomonadota</taxon>
        <taxon>Gammaproteobacteria</taxon>
        <taxon>Alteromonadales</taxon>
        <taxon>Pseudoalteromonadaceae</taxon>
        <taxon>Pseudoalteromonas</taxon>
    </lineage>
</organism>
<reference evidence="3" key="1">
    <citation type="journal article" date="2019" name="Genome Announc.">
        <title>Draft Genome Sequence of Pseudoalteromonas piscicida Strain 36Y ROTHPW, an Hypersaline Seawater Isolate from the South Coast of Sonora, Mexico.</title>
        <authorList>
            <person name="Sanchez-Diaz R."/>
            <person name="Molina-Garza Z.J."/>
            <person name="Cruz-Suarez L.E."/>
            <person name="Selvin J."/>
            <person name="Kiran G.S."/>
            <person name="Ibarra-Gamez J.C."/>
            <person name="Gomez-Gil B."/>
            <person name="Galaviz-Silva L."/>
        </authorList>
    </citation>
    <scope>NUCLEOTIDE SEQUENCE [LARGE SCALE GENOMIC DNA]</scope>
    <source>
        <strain evidence="3">36Y_RITHPW</strain>
    </source>
</reference>
<dbReference type="Proteomes" id="UP000228621">
    <property type="component" value="Unassembled WGS sequence"/>
</dbReference>
<proteinExistence type="predicted"/>
<feature type="signal peptide" evidence="1">
    <location>
        <begin position="1"/>
        <end position="20"/>
    </location>
</feature>
<dbReference type="OrthoDB" id="6307791at2"/>